<keyword evidence="2" id="KW-1185">Reference proteome</keyword>
<evidence type="ECO:0000313" key="2">
    <source>
        <dbReference type="Proteomes" id="UP001151760"/>
    </source>
</evidence>
<sequence length="167" mass="18677">MTGEVGVSAVTWSELVKEDLGFRYHKGALVSEKDSEGAPINLEPPTFRRREYIPSTDLVELLLIIVPIKASYRLAHAALAVKVTDGHQITVKVRVMWPNGTVNGDAITKTSLAPWENYVEVLEALKCSNHLRNSSWNGSKGELRYPSYLEKDGIIAFQCYEKLESRS</sequence>
<evidence type="ECO:0000313" key="1">
    <source>
        <dbReference type="EMBL" id="GJS97868.1"/>
    </source>
</evidence>
<reference evidence="1" key="1">
    <citation type="journal article" date="2022" name="Int. J. Mol. Sci.">
        <title>Draft Genome of Tanacetum Coccineum: Genomic Comparison of Closely Related Tanacetum-Family Plants.</title>
        <authorList>
            <person name="Yamashiro T."/>
            <person name="Shiraishi A."/>
            <person name="Nakayama K."/>
            <person name="Satake H."/>
        </authorList>
    </citation>
    <scope>NUCLEOTIDE SEQUENCE</scope>
</reference>
<proteinExistence type="predicted"/>
<accession>A0ABQ5A9Q8</accession>
<name>A0ABQ5A9Q8_9ASTR</name>
<organism evidence="1 2">
    <name type="scientific">Tanacetum coccineum</name>
    <dbReference type="NCBI Taxonomy" id="301880"/>
    <lineage>
        <taxon>Eukaryota</taxon>
        <taxon>Viridiplantae</taxon>
        <taxon>Streptophyta</taxon>
        <taxon>Embryophyta</taxon>
        <taxon>Tracheophyta</taxon>
        <taxon>Spermatophyta</taxon>
        <taxon>Magnoliopsida</taxon>
        <taxon>eudicotyledons</taxon>
        <taxon>Gunneridae</taxon>
        <taxon>Pentapetalae</taxon>
        <taxon>asterids</taxon>
        <taxon>campanulids</taxon>
        <taxon>Asterales</taxon>
        <taxon>Asteraceae</taxon>
        <taxon>Asteroideae</taxon>
        <taxon>Anthemideae</taxon>
        <taxon>Anthemidinae</taxon>
        <taxon>Tanacetum</taxon>
    </lineage>
</organism>
<comment type="caution">
    <text evidence="1">The sequence shown here is derived from an EMBL/GenBank/DDBJ whole genome shotgun (WGS) entry which is preliminary data.</text>
</comment>
<dbReference type="Proteomes" id="UP001151760">
    <property type="component" value="Unassembled WGS sequence"/>
</dbReference>
<protein>
    <submittedName>
        <fullName evidence="1">Uncharacterized protein</fullName>
    </submittedName>
</protein>
<gene>
    <name evidence="1" type="ORF">Tco_0819038</name>
</gene>
<reference evidence="1" key="2">
    <citation type="submission" date="2022-01" db="EMBL/GenBank/DDBJ databases">
        <authorList>
            <person name="Yamashiro T."/>
            <person name="Shiraishi A."/>
            <person name="Satake H."/>
            <person name="Nakayama K."/>
        </authorList>
    </citation>
    <scope>NUCLEOTIDE SEQUENCE</scope>
</reference>
<dbReference type="EMBL" id="BQNB010011998">
    <property type="protein sequence ID" value="GJS97868.1"/>
    <property type="molecule type" value="Genomic_DNA"/>
</dbReference>